<protein>
    <submittedName>
        <fullName evidence="1">Uncharacterized protein</fullName>
    </submittedName>
</protein>
<name>A0ABP6NC97_9ACTN</name>
<proteinExistence type="predicted"/>
<comment type="caution">
    <text evidence="1">The sequence shown here is derived from an EMBL/GenBank/DDBJ whole genome shotgun (WGS) entry which is preliminary data.</text>
</comment>
<dbReference type="EMBL" id="BAAAUT010000029">
    <property type="protein sequence ID" value="GAA3143220.1"/>
    <property type="molecule type" value="Genomic_DNA"/>
</dbReference>
<dbReference type="RefSeq" id="WP_344861241.1">
    <property type="nucleotide sequence ID" value="NZ_BAAAUT010000029.1"/>
</dbReference>
<sequence length="57" mass="6465">MDKNQVAKQKIREQVAQEFAADGVRPDEVVLKDNGDIVIDRRKTKSWATPVIVGKWS</sequence>
<keyword evidence="2" id="KW-1185">Reference proteome</keyword>
<gene>
    <name evidence="1" type="ORF">GCM10010466_37750</name>
</gene>
<evidence type="ECO:0000313" key="2">
    <source>
        <dbReference type="Proteomes" id="UP001500320"/>
    </source>
</evidence>
<dbReference type="Proteomes" id="UP001500320">
    <property type="component" value="Unassembled WGS sequence"/>
</dbReference>
<organism evidence="1 2">
    <name type="scientific">Planomonospora alba</name>
    <dbReference type="NCBI Taxonomy" id="161354"/>
    <lineage>
        <taxon>Bacteria</taxon>
        <taxon>Bacillati</taxon>
        <taxon>Actinomycetota</taxon>
        <taxon>Actinomycetes</taxon>
        <taxon>Streptosporangiales</taxon>
        <taxon>Streptosporangiaceae</taxon>
        <taxon>Planomonospora</taxon>
    </lineage>
</organism>
<reference evidence="2" key="1">
    <citation type="journal article" date="2019" name="Int. J. Syst. Evol. Microbiol.">
        <title>The Global Catalogue of Microorganisms (GCM) 10K type strain sequencing project: providing services to taxonomists for standard genome sequencing and annotation.</title>
        <authorList>
            <consortium name="The Broad Institute Genomics Platform"/>
            <consortium name="The Broad Institute Genome Sequencing Center for Infectious Disease"/>
            <person name="Wu L."/>
            <person name="Ma J."/>
        </authorList>
    </citation>
    <scope>NUCLEOTIDE SEQUENCE [LARGE SCALE GENOMIC DNA]</scope>
    <source>
        <strain evidence="2">JCM 9373</strain>
    </source>
</reference>
<evidence type="ECO:0000313" key="1">
    <source>
        <dbReference type="EMBL" id="GAA3143220.1"/>
    </source>
</evidence>
<accession>A0ABP6NC97</accession>